<evidence type="ECO:0000313" key="5">
    <source>
        <dbReference type="Proteomes" id="UP001596122"/>
    </source>
</evidence>
<dbReference type="InterPro" id="IPR012495">
    <property type="entry name" value="TadE-like_dom"/>
</dbReference>
<keyword evidence="2" id="KW-0472">Membrane</keyword>
<feature type="transmembrane region" description="Helical" evidence="2">
    <location>
        <begin position="43"/>
        <end position="64"/>
    </location>
</feature>
<evidence type="ECO:0000313" key="4">
    <source>
        <dbReference type="EMBL" id="MFC5381826.1"/>
    </source>
</evidence>
<sequence>MGRHRPRSLPGRRARGGGHQRRGERPAVAAHLSHDRGSTTLELVVLFPAMLLIVFGVVQGVLWYHARTVALAAAGSGVAVARTETGTVQVGRAAATDFVVRAGGDAVLDDIEVSGVRGPVQASITVAGRAPSLLPGVPGPRVAQTASGPVERVTGS</sequence>
<proteinExistence type="predicted"/>
<feature type="region of interest" description="Disordered" evidence="1">
    <location>
        <begin position="1"/>
        <end position="33"/>
    </location>
</feature>
<evidence type="ECO:0000259" key="3">
    <source>
        <dbReference type="Pfam" id="PF07811"/>
    </source>
</evidence>
<evidence type="ECO:0000256" key="1">
    <source>
        <dbReference type="SAM" id="MobiDB-lite"/>
    </source>
</evidence>
<organism evidence="4 5">
    <name type="scientific">Aquipuribacter nitratireducens</name>
    <dbReference type="NCBI Taxonomy" id="650104"/>
    <lineage>
        <taxon>Bacteria</taxon>
        <taxon>Bacillati</taxon>
        <taxon>Actinomycetota</taxon>
        <taxon>Actinomycetes</taxon>
        <taxon>Micrococcales</taxon>
        <taxon>Intrasporangiaceae</taxon>
        <taxon>Aquipuribacter</taxon>
    </lineage>
</organism>
<keyword evidence="2" id="KW-1133">Transmembrane helix</keyword>
<dbReference type="EMBL" id="JBHSLD010000013">
    <property type="protein sequence ID" value="MFC5381826.1"/>
    <property type="molecule type" value="Genomic_DNA"/>
</dbReference>
<feature type="region of interest" description="Disordered" evidence="1">
    <location>
        <begin position="137"/>
        <end position="156"/>
    </location>
</feature>
<feature type="domain" description="TadE-like" evidence="3">
    <location>
        <begin position="37"/>
        <end position="75"/>
    </location>
</feature>
<accession>A0ABW0GSB6</accession>
<dbReference type="Proteomes" id="UP001596122">
    <property type="component" value="Unassembled WGS sequence"/>
</dbReference>
<evidence type="ECO:0000256" key="2">
    <source>
        <dbReference type="SAM" id="Phobius"/>
    </source>
</evidence>
<comment type="caution">
    <text evidence="4">The sequence shown here is derived from an EMBL/GenBank/DDBJ whole genome shotgun (WGS) entry which is preliminary data.</text>
</comment>
<name>A0ABW0GSB6_9MICO</name>
<reference evidence="5" key="1">
    <citation type="journal article" date="2019" name="Int. J. Syst. Evol. Microbiol.">
        <title>The Global Catalogue of Microorganisms (GCM) 10K type strain sequencing project: providing services to taxonomists for standard genome sequencing and annotation.</title>
        <authorList>
            <consortium name="The Broad Institute Genomics Platform"/>
            <consortium name="The Broad Institute Genome Sequencing Center for Infectious Disease"/>
            <person name="Wu L."/>
            <person name="Ma J."/>
        </authorList>
    </citation>
    <scope>NUCLEOTIDE SEQUENCE [LARGE SCALE GENOMIC DNA]</scope>
    <source>
        <strain evidence="5">CCUG 43114</strain>
    </source>
</reference>
<protein>
    <submittedName>
        <fullName evidence="4">TadE family protein</fullName>
    </submittedName>
</protein>
<dbReference type="Pfam" id="PF07811">
    <property type="entry name" value="TadE"/>
    <property type="match status" value="1"/>
</dbReference>
<feature type="compositionally biased region" description="Basic residues" evidence="1">
    <location>
        <begin position="1"/>
        <end position="22"/>
    </location>
</feature>
<gene>
    <name evidence="4" type="ORF">ACFPJ6_13640</name>
</gene>
<dbReference type="RefSeq" id="WP_340271144.1">
    <property type="nucleotide sequence ID" value="NZ_JBBEOG010000009.1"/>
</dbReference>
<keyword evidence="2" id="KW-0812">Transmembrane</keyword>
<keyword evidence="5" id="KW-1185">Reference proteome</keyword>